<dbReference type="GO" id="GO:0009102">
    <property type="term" value="P:biotin biosynthetic process"/>
    <property type="evidence" value="ECO:0007669"/>
    <property type="project" value="TreeGrafter"/>
</dbReference>
<dbReference type="AlphaFoldDB" id="A0A6I6G649"/>
<dbReference type="PANTHER" id="PTHR13693">
    <property type="entry name" value="CLASS II AMINOTRANSFERASE/8-AMINO-7-OXONONANOATE SYNTHASE"/>
    <property type="match status" value="1"/>
</dbReference>
<evidence type="ECO:0000313" key="5">
    <source>
        <dbReference type="Proteomes" id="UP000426027"/>
    </source>
</evidence>
<keyword evidence="2 4" id="KW-0808">Transferase</keyword>
<keyword evidence="3" id="KW-0663">Pyridoxal phosphate</keyword>
<protein>
    <submittedName>
        <fullName evidence="4">Aminotransferase class I/II-fold pyridoxal phosphate-dependent enzyme</fullName>
    </submittedName>
</protein>
<dbReference type="Gene3D" id="3.40.640.10">
    <property type="entry name" value="Type I PLP-dependent aspartate aminotransferase-like (Major domain)"/>
    <property type="match status" value="1"/>
</dbReference>
<sequence>MQTLLQTPGNFATTEQGEQLFFSGYSYLGMASHPAFMQWVKEGLDKYGLMQPSARISNTPLKIYSEAEAQISDWLAAADTVLFAGGFAAGQAAVHSIQQLNCPIFAAPNCHPAVLAAGIQSATTSFETWSQHVVEQINNHTYEGPYAIIADAVNPLAPVAYDWQFLSAMQKPSIVLIDDSHGIGITGNNGKGVASFLPQKENIEWMISFSMSKALGVQAGAVACSNASTAAALRSNPFYAATTPPMPAVLHAWQQATTLYEAQRVKLQQHYHWMKEQVQHSTSFVLHPQLPILFLPTDMDEHWFAQHNILISSFAYPNPAGKPLNRAVFTAAHSLQDVQQLTAVLRA</sequence>
<keyword evidence="5" id="KW-1185">Reference proteome</keyword>
<organism evidence="4 5">
    <name type="scientific">Phnomibacter ginsenosidimutans</name>
    <dbReference type="NCBI Taxonomy" id="2676868"/>
    <lineage>
        <taxon>Bacteria</taxon>
        <taxon>Pseudomonadati</taxon>
        <taxon>Bacteroidota</taxon>
        <taxon>Chitinophagia</taxon>
        <taxon>Chitinophagales</taxon>
        <taxon>Chitinophagaceae</taxon>
        <taxon>Phnomibacter</taxon>
    </lineage>
</organism>
<dbReference type="InterPro" id="IPR015424">
    <property type="entry name" value="PyrdxlP-dep_Trfase"/>
</dbReference>
<dbReference type="InterPro" id="IPR050087">
    <property type="entry name" value="AON_synthase_class-II"/>
</dbReference>
<dbReference type="PANTHER" id="PTHR13693:SF100">
    <property type="entry name" value="8-AMINO-7-OXONONANOATE SYNTHASE"/>
    <property type="match status" value="1"/>
</dbReference>
<evidence type="ECO:0000256" key="1">
    <source>
        <dbReference type="ARBA" id="ARBA00001933"/>
    </source>
</evidence>
<reference evidence="4 5" key="1">
    <citation type="submission" date="2019-11" db="EMBL/GenBank/DDBJ databases">
        <authorList>
            <person name="Im W.T."/>
        </authorList>
    </citation>
    <scope>NUCLEOTIDE SEQUENCE [LARGE SCALE GENOMIC DNA]</scope>
    <source>
        <strain evidence="4 5">SB-02</strain>
    </source>
</reference>
<dbReference type="EMBL" id="CP046566">
    <property type="protein sequence ID" value="QGW28136.1"/>
    <property type="molecule type" value="Genomic_DNA"/>
</dbReference>
<accession>A0A6I6G649</accession>
<evidence type="ECO:0000256" key="2">
    <source>
        <dbReference type="ARBA" id="ARBA00022679"/>
    </source>
</evidence>
<evidence type="ECO:0000256" key="3">
    <source>
        <dbReference type="ARBA" id="ARBA00022898"/>
    </source>
</evidence>
<comment type="cofactor">
    <cofactor evidence="1">
        <name>pyridoxal 5'-phosphate</name>
        <dbReference type="ChEBI" id="CHEBI:597326"/>
    </cofactor>
</comment>
<dbReference type="GO" id="GO:0008710">
    <property type="term" value="F:8-amino-7-oxononanoate synthase activity"/>
    <property type="evidence" value="ECO:0007669"/>
    <property type="project" value="TreeGrafter"/>
</dbReference>
<dbReference type="InterPro" id="IPR015421">
    <property type="entry name" value="PyrdxlP-dep_Trfase_major"/>
</dbReference>
<dbReference type="KEGG" id="fls:GLV81_08550"/>
<dbReference type="Proteomes" id="UP000426027">
    <property type="component" value="Chromosome"/>
</dbReference>
<dbReference type="SUPFAM" id="SSF53383">
    <property type="entry name" value="PLP-dependent transferases"/>
    <property type="match status" value="1"/>
</dbReference>
<dbReference type="GO" id="GO:0008483">
    <property type="term" value="F:transaminase activity"/>
    <property type="evidence" value="ECO:0007669"/>
    <property type="project" value="UniProtKB-KW"/>
</dbReference>
<name>A0A6I6G649_9BACT</name>
<dbReference type="InterPro" id="IPR015422">
    <property type="entry name" value="PyrdxlP-dep_Trfase_small"/>
</dbReference>
<proteinExistence type="predicted"/>
<evidence type="ECO:0000313" key="4">
    <source>
        <dbReference type="EMBL" id="QGW28136.1"/>
    </source>
</evidence>
<dbReference type="Gene3D" id="3.90.1150.10">
    <property type="entry name" value="Aspartate Aminotransferase, domain 1"/>
    <property type="match status" value="1"/>
</dbReference>
<gene>
    <name evidence="4" type="ORF">GLV81_08550</name>
</gene>
<dbReference type="RefSeq" id="WP_157478495.1">
    <property type="nucleotide sequence ID" value="NZ_CP046566.1"/>
</dbReference>
<keyword evidence="4" id="KW-0032">Aminotransferase</keyword>